<dbReference type="Proteomes" id="UP000319219">
    <property type="component" value="Unassembled WGS sequence"/>
</dbReference>
<protein>
    <submittedName>
        <fullName evidence="1">Uncharacterized protein</fullName>
    </submittedName>
</protein>
<evidence type="ECO:0000313" key="2">
    <source>
        <dbReference type="Proteomes" id="UP000319219"/>
    </source>
</evidence>
<proteinExistence type="predicted"/>
<name>A0ABY3B0Z3_9BACL</name>
<comment type="caution">
    <text evidence="1">The sequence shown here is derived from an EMBL/GenBank/DDBJ whole genome shotgun (WGS) entry which is preliminary data.</text>
</comment>
<gene>
    <name evidence="1" type="ORF">FKV70_19155</name>
</gene>
<sequence length="83" mass="10050">MKKSDERTYYVLQHKEGYFIDIAGNMSTDFMRVTRWHNIEEINDYLYKSKHYAPTDPENYHARKVKATYELEDDTDEHLSKID</sequence>
<keyword evidence="2" id="KW-1185">Reference proteome</keyword>
<dbReference type="RefSeq" id="WP_142613865.1">
    <property type="nucleotide sequence ID" value="NZ_VIJZ01000008.1"/>
</dbReference>
<dbReference type="EMBL" id="VIJZ01000008">
    <property type="protein sequence ID" value="TQR97352.1"/>
    <property type="molecule type" value="Genomic_DNA"/>
</dbReference>
<reference evidence="1 2" key="1">
    <citation type="submission" date="2019-07" db="EMBL/GenBank/DDBJ databases">
        <title>Paenibacillus ottowii sp. nov. isolated from a fermentation system processing bovine manure.</title>
        <authorList>
            <person name="Velazquez L.F."/>
            <person name="Rajbanshi S."/>
            <person name="Guan S."/>
            <person name="Hinchee M."/>
            <person name="Welsh A."/>
        </authorList>
    </citation>
    <scope>NUCLEOTIDE SEQUENCE [LARGE SCALE GENOMIC DNA]</scope>
    <source>
        <strain evidence="1 2">MS2379</strain>
    </source>
</reference>
<organism evidence="1 2">
    <name type="scientific">Paenibacillus ottowii</name>
    <dbReference type="NCBI Taxonomy" id="2315729"/>
    <lineage>
        <taxon>Bacteria</taxon>
        <taxon>Bacillati</taxon>
        <taxon>Bacillota</taxon>
        <taxon>Bacilli</taxon>
        <taxon>Bacillales</taxon>
        <taxon>Paenibacillaceae</taxon>
        <taxon>Paenibacillus</taxon>
    </lineage>
</organism>
<evidence type="ECO:0000313" key="1">
    <source>
        <dbReference type="EMBL" id="TQR97352.1"/>
    </source>
</evidence>
<accession>A0ABY3B0Z3</accession>